<protein>
    <recommendedName>
        <fullName evidence="4">VanZ-like domain-containing protein</fullName>
    </recommendedName>
</protein>
<name>A0ABN1L9R1_9GAMM</name>
<keyword evidence="1" id="KW-1133">Transmembrane helix</keyword>
<gene>
    <name evidence="2" type="ORF">GCM10009111_26180</name>
</gene>
<evidence type="ECO:0000313" key="3">
    <source>
        <dbReference type="Proteomes" id="UP001500021"/>
    </source>
</evidence>
<dbReference type="PANTHER" id="PTHR28008:SF1">
    <property type="entry name" value="DOMAIN PROTEIN, PUTATIVE (AFU_ORTHOLOGUE AFUA_3G10980)-RELATED"/>
    <property type="match status" value="1"/>
</dbReference>
<feature type="transmembrane region" description="Helical" evidence="1">
    <location>
        <begin position="6"/>
        <end position="27"/>
    </location>
</feature>
<feature type="transmembrane region" description="Helical" evidence="1">
    <location>
        <begin position="47"/>
        <end position="76"/>
    </location>
</feature>
<keyword evidence="3" id="KW-1185">Reference proteome</keyword>
<comment type="caution">
    <text evidence="2">The sequence shown here is derived from an EMBL/GenBank/DDBJ whole genome shotgun (WGS) entry which is preliminary data.</text>
</comment>
<dbReference type="PANTHER" id="PTHR28008">
    <property type="entry name" value="DOMAIN PROTEIN, PUTATIVE (AFU_ORTHOLOGUE AFUA_3G10980)-RELATED"/>
    <property type="match status" value="1"/>
</dbReference>
<feature type="transmembrane region" description="Helical" evidence="1">
    <location>
        <begin position="96"/>
        <end position="114"/>
    </location>
</feature>
<dbReference type="RefSeq" id="WP_343817994.1">
    <property type="nucleotide sequence ID" value="NZ_BAAAFA010000009.1"/>
</dbReference>
<organism evidence="2 3">
    <name type="scientific">Colwellia asteriadis</name>
    <dbReference type="NCBI Taxonomy" id="517723"/>
    <lineage>
        <taxon>Bacteria</taxon>
        <taxon>Pseudomonadati</taxon>
        <taxon>Pseudomonadota</taxon>
        <taxon>Gammaproteobacteria</taxon>
        <taxon>Alteromonadales</taxon>
        <taxon>Colwelliaceae</taxon>
        <taxon>Colwellia</taxon>
    </lineage>
</organism>
<dbReference type="NCBIfam" id="NF037970">
    <property type="entry name" value="vanZ_1"/>
    <property type="match status" value="1"/>
</dbReference>
<dbReference type="Proteomes" id="UP001500021">
    <property type="component" value="Unassembled WGS sequence"/>
</dbReference>
<reference evidence="2 3" key="1">
    <citation type="journal article" date="2019" name="Int. J. Syst. Evol. Microbiol.">
        <title>The Global Catalogue of Microorganisms (GCM) 10K type strain sequencing project: providing services to taxonomists for standard genome sequencing and annotation.</title>
        <authorList>
            <consortium name="The Broad Institute Genomics Platform"/>
            <consortium name="The Broad Institute Genome Sequencing Center for Infectious Disease"/>
            <person name="Wu L."/>
            <person name="Ma J."/>
        </authorList>
    </citation>
    <scope>NUCLEOTIDE SEQUENCE [LARGE SCALE GENOMIC DNA]</scope>
    <source>
        <strain evidence="2 3">JCM 15608</strain>
    </source>
</reference>
<evidence type="ECO:0008006" key="4">
    <source>
        <dbReference type="Google" id="ProtNLM"/>
    </source>
</evidence>
<accession>A0ABN1L9R1</accession>
<sequence length="129" mass="15007">MKIRQYFIFLLILLALLLTLAIFPQFVPSELKNFTFRLPKIDTIGHFISFFLLTWVVHSLIKVPLVISVITLIFYAACTEIGQYYLGFRSADWFDFLADATGVISFLLIKLTYLKYVRLKKSTIKVTMK</sequence>
<keyword evidence="1" id="KW-0472">Membrane</keyword>
<evidence type="ECO:0000256" key="1">
    <source>
        <dbReference type="SAM" id="Phobius"/>
    </source>
</evidence>
<evidence type="ECO:0000313" key="2">
    <source>
        <dbReference type="EMBL" id="GAA0820540.1"/>
    </source>
</evidence>
<dbReference type="EMBL" id="BAAAFA010000009">
    <property type="protein sequence ID" value="GAA0820540.1"/>
    <property type="molecule type" value="Genomic_DNA"/>
</dbReference>
<keyword evidence="1" id="KW-0812">Transmembrane</keyword>
<proteinExistence type="predicted"/>